<feature type="transmembrane region" description="Helical" evidence="5">
    <location>
        <begin position="194"/>
        <end position="213"/>
    </location>
</feature>
<proteinExistence type="inferred from homology"/>
<gene>
    <name evidence="5" type="primary">tatC</name>
    <name evidence="6" type="ORF">HNQ58_000020</name>
</gene>
<organism evidence="6 7">
    <name type="scientific">Rehaibacterium terrae</name>
    <dbReference type="NCBI Taxonomy" id="1341696"/>
    <lineage>
        <taxon>Bacteria</taxon>
        <taxon>Pseudomonadati</taxon>
        <taxon>Pseudomonadota</taxon>
        <taxon>Gammaproteobacteria</taxon>
        <taxon>Lysobacterales</taxon>
        <taxon>Lysobacteraceae</taxon>
        <taxon>Rehaibacterium</taxon>
    </lineage>
</organism>
<dbReference type="GO" id="GO:0033281">
    <property type="term" value="C:TAT protein transport complex"/>
    <property type="evidence" value="ECO:0007669"/>
    <property type="project" value="UniProtKB-UniRule"/>
</dbReference>
<keyword evidence="4 5" id="KW-0472">Membrane</keyword>
<dbReference type="GO" id="GO:0065002">
    <property type="term" value="P:intracellular protein transmembrane transport"/>
    <property type="evidence" value="ECO:0007669"/>
    <property type="project" value="TreeGrafter"/>
</dbReference>
<accession>A0A7W7V8C4</accession>
<evidence type="ECO:0000256" key="4">
    <source>
        <dbReference type="ARBA" id="ARBA00023136"/>
    </source>
</evidence>
<feature type="transmembrane region" description="Helical" evidence="5">
    <location>
        <begin position="219"/>
        <end position="240"/>
    </location>
</feature>
<comment type="similarity">
    <text evidence="5">Belongs to the TatC family.</text>
</comment>
<keyword evidence="7" id="KW-1185">Reference proteome</keyword>
<keyword evidence="3 5" id="KW-1133">Transmembrane helix</keyword>
<dbReference type="PROSITE" id="PS01218">
    <property type="entry name" value="TATC"/>
    <property type="match status" value="1"/>
</dbReference>
<evidence type="ECO:0000256" key="2">
    <source>
        <dbReference type="ARBA" id="ARBA00022692"/>
    </source>
</evidence>
<dbReference type="PANTHER" id="PTHR30371">
    <property type="entry name" value="SEC-INDEPENDENT PROTEIN TRANSLOCASE PROTEIN TATC"/>
    <property type="match status" value="1"/>
</dbReference>
<comment type="subcellular location">
    <subcellularLocation>
        <location evidence="5">Cell membrane</location>
        <topology evidence="5">Multi-pass membrane protein</topology>
    </subcellularLocation>
    <subcellularLocation>
        <location evidence="1">Membrane</location>
        <topology evidence="1">Multi-pass membrane protein</topology>
    </subcellularLocation>
</comment>
<reference evidence="6 7" key="1">
    <citation type="submission" date="2020-08" db="EMBL/GenBank/DDBJ databases">
        <title>Genomic Encyclopedia of Type Strains, Phase IV (KMG-IV): sequencing the most valuable type-strain genomes for metagenomic binning, comparative biology and taxonomic classification.</title>
        <authorList>
            <person name="Goeker M."/>
        </authorList>
    </citation>
    <scope>NUCLEOTIDE SEQUENCE [LARGE SCALE GENOMIC DNA]</scope>
    <source>
        <strain evidence="6 7">DSM 25897</strain>
    </source>
</reference>
<comment type="function">
    <text evidence="5">Part of the twin-arginine translocation (Tat) system that transports large folded proteins containing a characteristic twin-arginine motif in their signal peptide across membranes. Together with TatB, TatC is part of a receptor directly interacting with Tat signal peptides.</text>
</comment>
<evidence type="ECO:0000313" key="6">
    <source>
        <dbReference type="EMBL" id="MBB5014149.1"/>
    </source>
</evidence>
<dbReference type="NCBIfam" id="TIGR00945">
    <property type="entry name" value="tatC"/>
    <property type="match status" value="1"/>
</dbReference>
<dbReference type="Pfam" id="PF00902">
    <property type="entry name" value="TatC"/>
    <property type="match status" value="1"/>
</dbReference>
<evidence type="ECO:0000313" key="7">
    <source>
        <dbReference type="Proteomes" id="UP000519004"/>
    </source>
</evidence>
<dbReference type="HAMAP" id="MF_00902">
    <property type="entry name" value="TatC"/>
    <property type="match status" value="1"/>
</dbReference>
<dbReference type="InterPro" id="IPR002033">
    <property type="entry name" value="TatC"/>
</dbReference>
<name>A0A7W7V8C4_9GAMM</name>
<dbReference type="GO" id="GO:0043953">
    <property type="term" value="P:protein transport by the Tat complex"/>
    <property type="evidence" value="ECO:0007669"/>
    <property type="project" value="UniProtKB-UniRule"/>
</dbReference>
<protein>
    <recommendedName>
        <fullName evidence="5">Sec-independent protein translocase protein TatC</fullName>
    </recommendedName>
</protein>
<feature type="transmembrane region" description="Helical" evidence="5">
    <location>
        <begin position="26"/>
        <end position="48"/>
    </location>
</feature>
<evidence type="ECO:0000256" key="5">
    <source>
        <dbReference type="HAMAP-Rule" id="MF_00902"/>
    </source>
</evidence>
<keyword evidence="5" id="KW-1003">Cell membrane</keyword>
<evidence type="ECO:0000256" key="1">
    <source>
        <dbReference type="ARBA" id="ARBA00004141"/>
    </source>
</evidence>
<dbReference type="EMBL" id="JACHHX010000001">
    <property type="protein sequence ID" value="MBB5014149.1"/>
    <property type="molecule type" value="Genomic_DNA"/>
</dbReference>
<comment type="subunit">
    <text evidence="5">The Tat system comprises two distinct complexes: a TatABC complex, containing multiple copies of TatA, TatB and TatC subunits, and a separate TatA complex, containing only TatA subunits. Substrates initially bind to the TatABC complex, which probably triggers association of the separate TatA complex to form the active translocon.</text>
</comment>
<evidence type="ECO:0000256" key="3">
    <source>
        <dbReference type="ARBA" id="ARBA00022989"/>
    </source>
</evidence>
<dbReference type="InterPro" id="IPR019820">
    <property type="entry name" value="Sec-indep_translocase_CS"/>
</dbReference>
<keyword evidence="5" id="KW-0653">Protein transport</keyword>
<feature type="transmembrane region" description="Helical" evidence="5">
    <location>
        <begin position="160"/>
        <end position="187"/>
    </location>
</feature>
<feature type="transmembrane region" description="Helical" evidence="5">
    <location>
        <begin position="77"/>
        <end position="98"/>
    </location>
</feature>
<dbReference type="GO" id="GO:0009977">
    <property type="term" value="F:proton motive force dependent protein transmembrane transporter activity"/>
    <property type="evidence" value="ECO:0007669"/>
    <property type="project" value="TreeGrafter"/>
</dbReference>
<dbReference type="Proteomes" id="UP000519004">
    <property type="component" value="Unassembled WGS sequence"/>
</dbReference>
<dbReference type="AlphaFoldDB" id="A0A7W7V8C4"/>
<keyword evidence="5" id="KW-0813">Transport</keyword>
<dbReference type="PRINTS" id="PR01840">
    <property type="entry name" value="TATCFAMILY"/>
</dbReference>
<keyword evidence="5" id="KW-0811">Translocation</keyword>
<feature type="transmembrane region" description="Helical" evidence="5">
    <location>
        <begin position="110"/>
        <end position="140"/>
    </location>
</feature>
<comment type="caution">
    <text evidence="6">The sequence shown here is derived from an EMBL/GenBank/DDBJ whole genome shotgun (WGS) entry which is preliminary data.</text>
</comment>
<sequence>MSVAPEPQEESVLSHLVELRNRLMRAVLAVLAVFVLLLPFAQTIYSAFAQPLLAKLPAGGQIIAIDVASPFFVPIKLAFVLAAMLAMPMVLYQLWAFVAPGLYRHEKRLAVPLLVSATALFYLGCAFAWFLVLPVVFGFLAAVTPEGVAMMTDISRYLDFVLVIFLAFGFSFEVPVAVVILAVLGWVSVEQLKAARSYVIVGAFVIAAIITPPDVISQLMLAIPMCLLYELGIVAARVLARDKAPDAEG</sequence>
<dbReference type="RefSeq" id="WP_183946747.1">
    <property type="nucleotide sequence ID" value="NZ_JACHHX010000001.1"/>
</dbReference>
<keyword evidence="2 5" id="KW-0812">Transmembrane</keyword>
<dbReference type="PANTHER" id="PTHR30371:SF0">
    <property type="entry name" value="SEC-INDEPENDENT PROTEIN TRANSLOCASE PROTEIN TATC, CHLOROPLASTIC-RELATED"/>
    <property type="match status" value="1"/>
</dbReference>